<feature type="domain" description="Dystroglycan C-terminal" evidence="2">
    <location>
        <begin position="10"/>
        <end position="146"/>
    </location>
</feature>
<protein>
    <recommendedName>
        <fullName evidence="2">Dystroglycan C-terminal domain-containing protein</fullName>
    </recommendedName>
</protein>
<feature type="region of interest" description="Disordered" evidence="1">
    <location>
        <begin position="36"/>
        <end position="69"/>
    </location>
</feature>
<comment type="caution">
    <text evidence="3">The sequence shown here is derived from an EMBL/GenBank/DDBJ whole genome shotgun (WGS) entry which is preliminary data.</text>
</comment>
<evidence type="ECO:0000259" key="2">
    <source>
        <dbReference type="Pfam" id="PF05454"/>
    </source>
</evidence>
<proteinExistence type="predicted"/>
<feature type="compositionally biased region" description="Basic and acidic residues" evidence="1">
    <location>
        <begin position="42"/>
        <end position="51"/>
    </location>
</feature>
<dbReference type="InterPro" id="IPR008465">
    <property type="entry name" value="DAG1_C"/>
</dbReference>
<sequence>MTRPRWSSKLRFDGAPHSVTHDIHKKILLVKKLAYASGPQQQHRESPEHQQRVHRGGVTNTSLPQHPCPREQLLVMSRTLANSDGRPSADLQVRHGAGVQTSGCQRQRKSKLQEVLLCATRGGDLPEPPAVTPALGTGRQSTDDVYPTRSFLLWWSPPFCS</sequence>
<evidence type="ECO:0000313" key="4">
    <source>
        <dbReference type="Proteomes" id="UP001153269"/>
    </source>
</evidence>
<name>A0A9N7UK35_PLEPL</name>
<dbReference type="Pfam" id="PF05454">
    <property type="entry name" value="DAG1"/>
    <property type="match status" value="1"/>
</dbReference>
<gene>
    <name evidence="3" type="ORF">PLEPLA_LOCUS19989</name>
</gene>
<evidence type="ECO:0000313" key="3">
    <source>
        <dbReference type="EMBL" id="CAB1431932.1"/>
    </source>
</evidence>
<evidence type="ECO:0000256" key="1">
    <source>
        <dbReference type="SAM" id="MobiDB-lite"/>
    </source>
</evidence>
<keyword evidence="4" id="KW-1185">Reference proteome</keyword>
<dbReference type="GO" id="GO:0016010">
    <property type="term" value="C:dystrophin-associated glycoprotein complex"/>
    <property type="evidence" value="ECO:0007669"/>
    <property type="project" value="InterPro"/>
</dbReference>
<accession>A0A9N7UK35</accession>
<organism evidence="3 4">
    <name type="scientific">Pleuronectes platessa</name>
    <name type="common">European plaice</name>
    <dbReference type="NCBI Taxonomy" id="8262"/>
    <lineage>
        <taxon>Eukaryota</taxon>
        <taxon>Metazoa</taxon>
        <taxon>Chordata</taxon>
        <taxon>Craniata</taxon>
        <taxon>Vertebrata</taxon>
        <taxon>Euteleostomi</taxon>
        <taxon>Actinopterygii</taxon>
        <taxon>Neopterygii</taxon>
        <taxon>Teleostei</taxon>
        <taxon>Neoteleostei</taxon>
        <taxon>Acanthomorphata</taxon>
        <taxon>Carangaria</taxon>
        <taxon>Pleuronectiformes</taxon>
        <taxon>Pleuronectoidei</taxon>
        <taxon>Pleuronectidae</taxon>
        <taxon>Pleuronectes</taxon>
    </lineage>
</organism>
<reference evidence="3" key="1">
    <citation type="submission" date="2020-03" db="EMBL/GenBank/DDBJ databases">
        <authorList>
            <person name="Weist P."/>
        </authorList>
    </citation>
    <scope>NUCLEOTIDE SEQUENCE</scope>
</reference>
<dbReference type="EMBL" id="CADEAL010001389">
    <property type="protein sequence ID" value="CAB1431932.1"/>
    <property type="molecule type" value="Genomic_DNA"/>
</dbReference>
<dbReference type="Proteomes" id="UP001153269">
    <property type="component" value="Unassembled WGS sequence"/>
</dbReference>
<dbReference type="AlphaFoldDB" id="A0A9N7UK35"/>